<evidence type="ECO:0000256" key="4">
    <source>
        <dbReference type="ARBA" id="ARBA00023242"/>
    </source>
</evidence>
<dbReference type="PANTHER" id="PTHR12826:SF13">
    <property type="entry name" value="RNA-BINDING PROTEIN PNO1"/>
    <property type="match status" value="1"/>
</dbReference>
<dbReference type="eggNOG" id="KOG3273">
    <property type="taxonomic scope" value="Eukaryota"/>
</dbReference>
<evidence type="ECO:0000313" key="8">
    <source>
        <dbReference type="Proteomes" id="UP000015101"/>
    </source>
</evidence>
<dbReference type="AlphaFoldDB" id="T1FWI2"/>
<keyword evidence="3" id="KW-0694">RNA-binding</keyword>
<dbReference type="EnsemblMetazoa" id="HelroT194870">
    <property type="protein sequence ID" value="HelroP194870"/>
    <property type="gene ID" value="HelroG194870"/>
</dbReference>
<name>T1FWI2_HELRO</name>
<dbReference type="OMA" id="TPLRNNW"/>
<dbReference type="RefSeq" id="XP_009010648.1">
    <property type="nucleotide sequence ID" value="XM_009012400.1"/>
</dbReference>
<reference evidence="7" key="3">
    <citation type="submission" date="2015-06" db="UniProtKB">
        <authorList>
            <consortium name="EnsemblMetazoa"/>
        </authorList>
    </citation>
    <scope>IDENTIFICATION</scope>
</reference>
<sequence length="214" mass="24060">MAFQLLSALYQIDNEPPTLPPINLQSLGTSSQLKNEIRKVPIPPHRRRPLQENWERIINPIVNQLKLDVRYNLKSRCVEIRNGVQTTEISALQKAEDFVRAFSLGFEVNDAMALMRLDDLFIESFQVTDVKPLKGDHLARAIGRIAGKLGKTKFSIENATKTRIVLCDEKVHILGGYKNVDIAKTAICRLILGSPPSKIYGTMKAVAARKNEKN</sequence>
<dbReference type="CTD" id="20213177"/>
<dbReference type="PANTHER" id="PTHR12826">
    <property type="entry name" value="RIBONUCLEASE Y"/>
    <property type="match status" value="1"/>
</dbReference>
<reference evidence="6 8" key="2">
    <citation type="journal article" date="2013" name="Nature">
        <title>Insights into bilaterian evolution from three spiralian genomes.</title>
        <authorList>
            <person name="Simakov O."/>
            <person name="Marletaz F."/>
            <person name="Cho S.J."/>
            <person name="Edsinger-Gonzales E."/>
            <person name="Havlak P."/>
            <person name="Hellsten U."/>
            <person name="Kuo D.H."/>
            <person name="Larsson T."/>
            <person name="Lv J."/>
            <person name="Arendt D."/>
            <person name="Savage R."/>
            <person name="Osoegawa K."/>
            <person name="de Jong P."/>
            <person name="Grimwood J."/>
            <person name="Chapman J.A."/>
            <person name="Shapiro H."/>
            <person name="Aerts A."/>
            <person name="Otillar R.P."/>
            <person name="Terry A.Y."/>
            <person name="Boore J.L."/>
            <person name="Grigoriev I.V."/>
            <person name="Lindberg D.R."/>
            <person name="Seaver E.C."/>
            <person name="Weisblat D.A."/>
            <person name="Putnam N.H."/>
            <person name="Rokhsar D.S."/>
        </authorList>
    </citation>
    <scope>NUCLEOTIDE SEQUENCE</scope>
</reference>
<keyword evidence="8" id="KW-1185">Reference proteome</keyword>
<evidence type="ECO:0000256" key="1">
    <source>
        <dbReference type="ARBA" id="ARBA00004604"/>
    </source>
</evidence>
<dbReference type="STRING" id="6412.T1FWI2"/>
<dbReference type="Gene3D" id="3.30.1370.10">
    <property type="entry name" value="K Homology domain, type 1"/>
    <property type="match status" value="1"/>
</dbReference>
<dbReference type="KEGG" id="hro:HELRODRAFT_194870"/>
<protein>
    <recommendedName>
        <fullName evidence="5">PNO1 second type I KH domain-containing protein</fullName>
    </recommendedName>
</protein>
<comment type="subcellular location">
    <subcellularLocation>
        <location evidence="1">Nucleus</location>
        <location evidence="1">Nucleolus</location>
    </subcellularLocation>
</comment>
<feature type="domain" description="PNO1 second type I KH" evidence="5">
    <location>
        <begin position="124"/>
        <end position="206"/>
    </location>
</feature>
<dbReference type="InterPro" id="IPR036612">
    <property type="entry name" value="KH_dom_type_1_sf"/>
</dbReference>
<dbReference type="OrthoDB" id="1932641at2759"/>
<dbReference type="FunFam" id="3.30.1370.10:FF:000009">
    <property type="entry name" value="RNA-binding protein PNO1"/>
    <property type="match status" value="1"/>
</dbReference>
<accession>T1FWI2</accession>
<gene>
    <name evidence="7" type="primary">20213177</name>
    <name evidence="6" type="ORF">HELRODRAFT_194870</name>
</gene>
<dbReference type="HOGENOM" id="CLU_064992_1_0_1"/>
<keyword evidence="4" id="KW-0539">Nucleus</keyword>
<dbReference type="SUPFAM" id="SSF54791">
    <property type="entry name" value="Eukaryotic type KH-domain (KH-domain type I)"/>
    <property type="match status" value="1"/>
</dbReference>
<dbReference type="GO" id="GO:0005730">
    <property type="term" value="C:nucleolus"/>
    <property type="evidence" value="ECO:0007669"/>
    <property type="project" value="UniProtKB-SubCell"/>
</dbReference>
<evidence type="ECO:0000256" key="3">
    <source>
        <dbReference type="ARBA" id="ARBA00022884"/>
    </source>
</evidence>
<dbReference type="CDD" id="cd22391">
    <property type="entry name" value="KH-I_PNO1_rpt1"/>
    <property type="match status" value="1"/>
</dbReference>
<comment type="similarity">
    <text evidence="2">Belongs to the PNO1 family.</text>
</comment>
<proteinExistence type="inferred from homology"/>
<reference evidence="8" key="1">
    <citation type="submission" date="2012-12" db="EMBL/GenBank/DDBJ databases">
        <authorList>
            <person name="Hellsten U."/>
            <person name="Grimwood J."/>
            <person name="Chapman J.A."/>
            <person name="Shapiro H."/>
            <person name="Aerts A."/>
            <person name="Otillar R.P."/>
            <person name="Terry A.Y."/>
            <person name="Boore J.L."/>
            <person name="Simakov O."/>
            <person name="Marletaz F."/>
            <person name="Cho S.-J."/>
            <person name="Edsinger-Gonzales E."/>
            <person name="Havlak P."/>
            <person name="Kuo D.-H."/>
            <person name="Larsson T."/>
            <person name="Lv J."/>
            <person name="Arendt D."/>
            <person name="Savage R."/>
            <person name="Osoegawa K."/>
            <person name="de Jong P."/>
            <person name="Lindberg D.R."/>
            <person name="Seaver E.C."/>
            <person name="Weisblat D.A."/>
            <person name="Putnam N.H."/>
            <person name="Grigoriev I.V."/>
            <person name="Rokhsar D.S."/>
        </authorList>
    </citation>
    <scope>NUCLEOTIDE SEQUENCE</scope>
</reference>
<dbReference type="InterPro" id="IPR055211">
    <property type="entry name" value="KH_PNO1_2nd"/>
</dbReference>
<dbReference type="GO" id="GO:0003723">
    <property type="term" value="F:RNA binding"/>
    <property type="evidence" value="ECO:0007669"/>
    <property type="project" value="UniProtKB-KW"/>
</dbReference>
<dbReference type="FunCoup" id="T1FWI2">
    <property type="interactions" value="1088"/>
</dbReference>
<dbReference type="EMBL" id="AMQM01008728">
    <property type="status" value="NOT_ANNOTATED_CDS"/>
    <property type="molecule type" value="Genomic_DNA"/>
</dbReference>
<evidence type="ECO:0000259" key="5">
    <source>
        <dbReference type="Pfam" id="PF22891"/>
    </source>
</evidence>
<evidence type="ECO:0000313" key="7">
    <source>
        <dbReference type="EnsemblMetazoa" id="HelroP194870"/>
    </source>
</evidence>
<dbReference type="EMBL" id="KB095836">
    <property type="protein sequence ID" value="ESO11267.1"/>
    <property type="molecule type" value="Genomic_DNA"/>
</dbReference>
<dbReference type="FunFam" id="3.30.1370.10:FF:000048">
    <property type="entry name" value="RNA-binding protein PNO1 isoform X2"/>
    <property type="match status" value="1"/>
</dbReference>
<dbReference type="Pfam" id="PF22891">
    <property type="entry name" value="KH_PNO1_2nd"/>
    <property type="match status" value="1"/>
</dbReference>
<dbReference type="InterPro" id="IPR055212">
    <property type="entry name" value="KH-I_PNO1_first"/>
</dbReference>
<dbReference type="CDD" id="cd22392">
    <property type="entry name" value="KH-I_PNO1_rpt2"/>
    <property type="match status" value="1"/>
</dbReference>
<dbReference type="GO" id="GO:0005634">
    <property type="term" value="C:nucleus"/>
    <property type="evidence" value="ECO:0000318"/>
    <property type="project" value="GO_Central"/>
</dbReference>
<dbReference type="GeneID" id="20213177"/>
<evidence type="ECO:0000313" key="6">
    <source>
        <dbReference type="EMBL" id="ESO11267.1"/>
    </source>
</evidence>
<dbReference type="Proteomes" id="UP000015101">
    <property type="component" value="Unassembled WGS sequence"/>
</dbReference>
<evidence type="ECO:0000256" key="2">
    <source>
        <dbReference type="ARBA" id="ARBA00007515"/>
    </source>
</evidence>
<organism evidence="7 8">
    <name type="scientific">Helobdella robusta</name>
    <name type="common">Californian leech</name>
    <dbReference type="NCBI Taxonomy" id="6412"/>
    <lineage>
        <taxon>Eukaryota</taxon>
        <taxon>Metazoa</taxon>
        <taxon>Spiralia</taxon>
        <taxon>Lophotrochozoa</taxon>
        <taxon>Annelida</taxon>
        <taxon>Clitellata</taxon>
        <taxon>Hirudinea</taxon>
        <taxon>Rhynchobdellida</taxon>
        <taxon>Glossiphoniidae</taxon>
        <taxon>Helobdella</taxon>
    </lineage>
</organism>
<dbReference type="InParanoid" id="T1FWI2"/>